<comment type="subcellular location">
    <subcellularLocation>
        <location evidence="1">Mitochondrion inner membrane</location>
    </subcellularLocation>
</comment>
<dbReference type="InterPro" id="IPR027417">
    <property type="entry name" value="P-loop_NTPase"/>
</dbReference>
<dbReference type="PANTHER" id="PTHR23075">
    <property type="entry name" value="PUTATIVE ATP-ASE"/>
    <property type="match status" value="1"/>
</dbReference>
<dbReference type="Gene3D" id="3.40.50.300">
    <property type="entry name" value="P-loop containing nucleotide triphosphate hydrolases"/>
    <property type="match status" value="1"/>
</dbReference>
<dbReference type="GO" id="GO:0005524">
    <property type="term" value="F:ATP binding"/>
    <property type="evidence" value="ECO:0007669"/>
    <property type="project" value="UniProtKB-KW"/>
</dbReference>
<evidence type="ECO:0000259" key="8">
    <source>
        <dbReference type="Pfam" id="PF12037"/>
    </source>
</evidence>
<sequence length="132" mass="14498">ARSSVFNAFITDPQKIVSAVAGLSLLAVGFYTSKRGTGLLARYIEARIGKPALVRETSRITPLETLKYPIKTFKQIAFRPKDPLGGVVLNPQLEARLRDIAITTKNTKRNNGLYRNVMFCGPPGTGKTMFAK</sequence>
<dbReference type="GO" id="GO:0005743">
    <property type="term" value="C:mitochondrial inner membrane"/>
    <property type="evidence" value="ECO:0007669"/>
    <property type="project" value="UniProtKB-SubCell"/>
</dbReference>
<accession>A0A915HHW0</accession>
<dbReference type="SUPFAM" id="SSF52540">
    <property type="entry name" value="P-loop containing nucleoside triphosphate hydrolases"/>
    <property type="match status" value="1"/>
</dbReference>
<protein>
    <submittedName>
        <fullName evidence="10">ATPase family AAA domain-containing protein</fullName>
    </submittedName>
</protein>
<reference evidence="10" key="1">
    <citation type="submission" date="2022-11" db="UniProtKB">
        <authorList>
            <consortium name="WormBaseParasite"/>
        </authorList>
    </citation>
    <scope>IDENTIFICATION</scope>
</reference>
<dbReference type="InterPro" id="IPR021911">
    <property type="entry name" value="ATAD3_N"/>
</dbReference>
<evidence type="ECO:0000256" key="3">
    <source>
        <dbReference type="ARBA" id="ARBA00022792"/>
    </source>
</evidence>
<proteinExistence type="predicted"/>
<keyword evidence="5" id="KW-0175">Coiled coil</keyword>
<evidence type="ECO:0000313" key="9">
    <source>
        <dbReference type="Proteomes" id="UP000887565"/>
    </source>
</evidence>
<evidence type="ECO:0000256" key="6">
    <source>
        <dbReference type="ARBA" id="ARBA00023128"/>
    </source>
</evidence>
<dbReference type="Pfam" id="PF12037">
    <property type="entry name" value="ATAD3_N"/>
    <property type="match status" value="1"/>
</dbReference>
<feature type="domain" description="ATPase family AAA" evidence="8">
    <location>
        <begin position="6"/>
        <end position="55"/>
    </location>
</feature>
<keyword evidence="2" id="KW-0547">Nucleotide-binding</keyword>
<keyword evidence="9" id="KW-1185">Reference proteome</keyword>
<dbReference type="PANTHER" id="PTHR23075:SF0">
    <property type="entry name" value="ATPASE FAMILY AAA DOMAIN-CONTAINING PROTEIN 3"/>
    <property type="match status" value="1"/>
</dbReference>
<keyword evidence="3" id="KW-0999">Mitochondrion inner membrane</keyword>
<dbReference type="Proteomes" id="UP000887565">
    <property type="component" value="Unplaced"/>
</dbReference>
<keyword evidence="6" id="KW-0496">Mitochondrion</keyword>
<evidence type="ECO:0000256" key="5">
    <source>
        <dbReference type="ARBA" id="ARBA00023054"/>
    </source>
</evidence>
<dbReference type="WBParaSite" id="nRc.2.0.1.t01019-RA">
    <property type="protein sequence ID" value="nRc.2.0.1.t01019-RA"/>
    <property type="gene ID" value="nRc.2.0.1.g01019"/>
</dbReference>
<evidence type="ECO:0000256" key="4">
    <source>
        <dbReference type="ARBA" id="ARBA00022840"/>
    </source>
</evidence>
<evidence type="ECO:0000256" key="7">
    <source>
        <dbReference type="ARBA" id="ARBA00023136"/>
    </source>
</evidence>
<dbReference type="GO" id="GO:0008270">
    <property type="term" value="F:zinc ion binding"/>
    <property type="evidence" value="ECO:0007669"/>
    <property type="project" value="TreeGrafter"/>
</dbReference>
<evidence type="ECO:0000256" key="2">
    <source>
        <dbReference type="ARBA" id="ARBA00022741"/>
    </source>
</evidence>
<name>A0A915HHW0_ROMCU</name>
<keyword evidence="7" id="KW-0472">Membrane</keyword>
<evidence type="ECO:0000313" key="10">
    <source>
        <dbReference type="WBParaSite" id="nRc.2.0.1.t01019-RA"/>
    </source>
</evidence>
<dbReference type="GO" id="GO:0007005">
    <property type="term" value="P:mitochondrion organization"/>
    <property type="evidence" value="ECO:0007669"/>
    <property type="project" value="TreeGrafter"/>
</dbReference>
<evidence type="ECO:0000256" key="1">
    <source>
        <dbReference type="ARBA" id="ARBA00004273"/>
    </source>
</evidence>
<keyword evidence="4" id="KW-0067">ATP-binding</keyword>
<organism evidence="9 10">
    <name type="scientific">Romanomermis culicivorax</name>
    <name type="common">Nematode worm</name>
    <dbReference type="NCBI Taxonomy" id="13658"/>
    <lineage>
        <taxon>Eukaryota</taxon>
        <taxon>Metazoa</taxon>
        <taxon>Ecdysozoa</taxon>
        <taxon>Nematoda</taxon>
        <taxon>Enoplea</taxon>
        <taxon>Dorylaimia</taxon>
        <taxon>Mermithida</taxon>
        <taxon>Mermithoidea</taxon>
        <taxon>Mermithidae</taxon>
        <taxon>Romanomermis</taxon>
    </lineage>
</organism>
<dbReference type="AlphaFoldDB" id="A0A915HHW0"/>